<evidence type="ECO:0000313" key="1">
    <source>
        <dbReference type="EMBL" id="KAI3730340.1"/>
    </source>
</evidence>
<reference evidence="2" key="1">
    <citation type="journal article" date="2022" name="Mol. Ecol. Resour.">
        <title>The genomes of chicory, endive, great burdock and yacon provide insights into Asteraceae palaeo-polyploidization history and plant inulin production.</title>
        <authorList>
            <person name="Fan W."/>
            <person name="Wang S."/>
            <person name="Wang H."/>
            <person name="Wang A."/>
            <person name="Jiang F."/>
            <person name="Liu H."/>
            <person name="Zhao H."/>
            <person name="Xu D."/>
            <person name="Zhang Y."/>
        </authorList>
    </citation>
    <scope>NUCLEOTIDE SEQUENCE [LARGE SCALE GENOMIC DNA]</scope>
    <source>
        <strain evidence="2">cv. Yunnan</strain>
    </source>
</reference>
<proteinExistence type="predicted"/>
<gene>
    <name evidence="1" type="ORF">L1987_61510</name>
</gene>
<name>A0ACB9C805_9ASTR</name>
<dbReference type="EMBL" id="CM042038">
    <property type="protein sequence ID" value="KAI3730340.1"/>
    <property type="molecule type" value="Genomic_DNA"/>
</dbReference>
<evidence type="ECO:0000313" key="2">
    <source>
        <dbReference type="Proteomes" id="UP001056120"/>
    </source>
</evidence>
<keyword evidence="2" id="KW-1185">Reference proteome</keyword>
<reference evidence="1 2" key="2">
    <citation type="journal article" date="2022" name="Mol. Ecol. Resour.">
        <title>The genomes of chicory, endive, great burdock and yacon provide insights into Asteraceae paleo-polyploidization history and plant inulin production.</title>
        <authorList>
            <person name="Fan W."/>
            <person name="Wang S."/>
            <person name="Wang H."/>
            <person name="Wang A."/>
            <person name="Jiang F."/>
            <person name="Liu H."/>
            <person name="Zhao H."/>
            <person name="Xu D."/>
            <person name="Zhang Y."/>
        </authorList>
    </citation>
    <scope>NUCLEOTIDE SEQUENCE [LARGE SCALE GENOMIC DNA]</scope>
    <source>
        <strain evidence="2">cv. Yunnan</strain>
        <tissue evidence="1">Leaves</tissue>
    </source>
</reference>
<sequence>MDHSSATTERFSTRFYFYILFHSPVNISRHKVRVTEYTVVHGIEVSLCFPGNAYLNPAGVNSLTGFQLLSFLAVLKMQETKDAHDDEENIEDSRDDMEPLVKFDKVQQVDKDDIMDPATMNPGDLLGVASIMEPAIETDLIESERRGGDDAKKHVGCQSEDGSGTGSQFSEPSIKGQETEPMEGLDHKCDITTSQVSEVAQESERGFSGFDLNEEFCSEEKQCSLSGTHSNSKQRSTCLDIDLNVADDNEDKDVIVPGLPSGEESSVDASPWKPGMLHLDLNRCQSASQSCSSSSSKESSMKNFDLNFGLNNAASLDHQNAVISLFGTQVEVNQRDTGPNPNGRILEPASKASWGQSSFAPSPSMYYYSSPYRPPGAPSPYMVDPRGVPIAPQFAPPFAMNMAGSLYFAPTGAGPLQQNMGLNLGLMMNGGNSGGSSSSVVVGKRQEPDGGWEAFPVNYKHQPPPWK</sequence>
<organism evidence="1 2">
    <name type="scientific">Smallanthus sonchifolius</name>
    <dbReference type="NCBI Taxonomy" id="185202"/>
    <lineage>
        <taxon>Eukaryota</taxon>
        <taxon>Viridiplantae</taxon>
        <taxon>Streptophyta</taxon>
        <taxon>Embryophyta</taxon>
        <taxon>Tracheophyta</taxon>
        <taxon>Spermatophyta</taxon>
        <taxon>Magnoliopsida</taxon>
        <taxon>eudicotyledons</taxon>
        <taxon>Gunneridae</taxon>
        <taxon>Pentapetalae</taxon>
        <taxon>asterids</taxon>
        <taxon>campanulids</taxon>
        <taxon>Asterales</taxon>
        <taxon>Asteraceae</taxon>
        <taxon>Asteroideae</taxon>
        <taxon>Heliantheae alliance</taxon>
        <taxon>Millerieae</taxon>
        <taxon>Smallanthus</taxon>
    </lineage>
</organism>
<protein>
    <submittedName>
        <fullName evidence="1">Uncharacterized protein</fullName>
    </submittedName>
</protein>
<dbReference type="Proteomes" id="UP001056120">
    <property type="component" value="Linkage Group LG21"/>
</dbReference>
<comment type="caution">
    <text evidence="1">The sequence shown here is derived from an EMBL/GenBank/DDBJ whole genome shotgun (WGS) entry which is preliminary data.</text>
</comment>
<accession>A0ACB9C805</accession>